<feature type="non-terminal residue" evidence="1">
    <location>
        <position position="1"/>
    </location>
</feature>
<gene>
    <name evidence="1" type="ORF">L4X52_22605</name>
</gene>
<dbReference type="Proteomes" id="UP001201179">
    <property type="component" value="Unassembled WGS sequence"/>
</dbReference>
<organism evidence="1 2">
    <name type="scientific">Phocaeicola vulgatus</name>
    <name type="common">Bacteroides vulgatus</name>
    <dbReference type="NCBI Taxonomy" id="821"/>
    <lineage>
        <taxon>Bacteria</taxon>
        <taxon>Pseudomonadati</taxon>
        <taxon>Bacteroidota</taxon>
        <taxon>Bacteroidia</taxon>
        <taxon>Bacteroidales</taxon>
        <taxon>Bacteroidaceae</taxon>
        <taxon>Phocaeicola</taxon>
    </lineage>
</organism>
<proteinExistence type="predicted"/>
<comment type="caution">
    <text evidence="1">The sequence shown here is derived from an EMBL/GenBank/DDBJ whole genome shotgun (WGS) entry which is preliminary data.</text>
</comment>
<accession>A0AAW5AT36</accession>
<evidence type="ECO:0000313" key="1">
    <source>
        <dbReference type="EMBL" id="MCG0342725.1"/>
    </source>
</evidence>
<dbReference type="AlphaFoldDB" id="A0AAW5AT36"/>
<protein>
    <submittedName>
        <fullName evidence="1">Uncharacterized protein</fullName>
    </submittedName>
</protein>
<dbReference type="EMBL" id="JAKKWZ010000105">
    <property type="protein sequence ID" value="MCG0342725.1"/>
    <property type="molecule type" value="Genomic_DNA"/>
</dbReference>
<name>A0AAW5AT36_PHOVU</name>
<reference evidence="1" key="1">
    <citation type="submission" date="2022-01" db="EMBL/GenBank/DDBJ databases">
        <authorList>
            <person name="Mingchao X."/>
        </authorList>
    </citation>
    <scope>NUCLEOTIDE SEQUENCE</scope>
    <source>
        <strain evidence="1">Bv4372</strain>
    </source>
</reference>
<sequence>EVLLFYGEHYGIRPEELKQYATEYCCHIKHYREYGYPLLDRSLVKKMLEEEERTTKGETRSFTLRIHFPWHVKITKEDNSEYAPYRYALNAYCLDNPQCFNRRYTTLEKALLHCLNGFNENATIKDRYHSIGEYLLQK</sequence>
<evidence type="ECO:0000313" key="2">
    <source>
        <dbReference type="Proteomes" id="UP001201179"/>
    </source>
</evidence>